<dbReference type="SUPFAM" id="SSF47413">
    <property type="entry name" value="lambda repressor-like DNA-binding domains"/>
    <property type="match status" value="1"/>
</dbReference>
<dbReference type="OrthoDB" id="9815697at2"/>
<accession>B4RIJ9</accession>
<dbReference type="PANTHER" id="PTHR46797">
    <property type="entry name" value="HTH-TYPE TRANSCRIPTIONAL REGULATOR"/>
    <property type="match status" value="1"/>
</dbReference>
<organism evidence="3 4">
    <name type="scientific">Phenylobacterium zucineum (strain HLK1)</name>
    <dbReference type="NCBI Taxonomy" id="450851"/>
    <lineage>
        <taxon>Bacteria</taxon>
        <taxon>Pseudomonadati</taxon>
        <taxon>Pseudomonadota</taxon>
        <taxon>Alphaproteobacteria</taxon>
        <taxon>Caulobacterales</taxon>
        <taxon>Caulobacteraceae</taxon>
        <taxon>Phenylobacterium</taxon>
    </lineage>
</organism>
<dbReference type="CDD" id="cd00093">
    <property type="entry name" value="HTH_XRE"/>
    <property type="match status" value="1"/>
</dbReference>
<geneLocation type="plasmid" evidence="4">
    <name>pHLK1</name>
</geneLocation>
<dbReference type="GO" id="GO:0003677">
    <property type="term" value="F:DNA binding"/>
    <property type="evidence" value="ECO:0007669"/>
    <property type="project" value="UniProtKB-KW"/>
</dbReference>
<dbReference type="GO" id="GO:0003700">
    <property type="term" value="F:DNA-binding transcription factor activity"/>
    <property type="evidence" value="ECO:0007669"/>
    <property type="project" value="TreeGrafter"/>
</dbReference>
<feature type="domain" description="HTH cro/C1-type" evidence="2">
    <location>
        <begin position="23"/>
        <end position="77"/>
    </location>
</feature>
<dbReference type="SMART" id="SM00530">
    <property type="entry name" value="HTH_XRE"/>
    <property type="match status" value="1"/>
</dbReference>
<reference evidence="3 4" key="1">
    <citation type="journal article" date="2008" name="BMC Genomics">
        <title>Complete genome of Phenylobacterium zucineum - a novel facultative intracellular bacterium isolated from human erythroleukemia cell line K562.</title>
        <authorList>
            <person name="Luo Y."/>
            <person name="Xu X."/>
            <person name="Ding Z."/>
            <person name="Liu Z."/>
            <person name="Zhang B."/>
            <person name="Yan Z."/>
            <person name="Sun J."/>
            <person name="Hu S."/>
            <person name="Hu X."/>
        </authorList>
    </citation>
    <scope>NUCLEOTIDE SEQUENCE [LARGE SCALE GENOMIC DNA]</scope>
    <source>
        <strain evidence="4">HLK1</strain>
        <plasmid evidence="4">Plasmid pHLK1</plasmid>
    </source>
</reference>
<dbReference type="GO" id="GO:0005829">
    <property type="term" value="C:cytosol"/>
    <property type="evidence" value="ECO:0007669"/>
    <property type="project" value="TreeGrafter"/>
</dbReference>
<dbReference type="InterPro" id="IPR010982">
    <property type="entry name" value="Lambda_DNA-bd_dom_sf"/>
</dbReference>
<dbReference type="eggNOG" id="COG1476">
    <property type="taxonomic scope" value="Bacteria"/>
</dbReference>
<dbReference type="KEGG" id="pzu:PHZ_p0231"/>
<dbReference type="AlphaFoldDB" id="B4RIJ9"/>
<dbReference type="Pfam" id="PF01381">
    <property type="entry name" value="HTH_3"/>
    <property type="match status" value="1"/>
</dbReference>
<proteinExistence type="predicted"/>
<sequence length="120" mass="13188">MIGSPRESWGEIVRLQKSVGRAIRMHRERVGLTQAALAEAVGLTEQYIGVVERGARAPSFRTLEALARTLKTPVRDFFPHPLAQEEADEALSDVIGLLAPLTAEERARALKVLQSMLSRG</sequence>
<dbReference type="InterPro" id="IPR001387">
    <property type="entry name" value="Cro/C1-type_HTH"/>
</dbReference>
<evidence type="ECO:0000256" key="1">
    <source>
        <dbReference type="ARBA" id="ARBA00023125"/>
    </source>
</evidence>
<dbReference type="PROSITE" id="PS50943">
    <property type="entry name" value="HTH_CROC1"/>
    <property type="match status" value="1"/>
</dbReference>
<keyword evidence="4" id="KW-1185">Reference proteome</keyword>
<evidence type="ECO:0000313" key="4">
    <source>
        <dbReference type="Proteomes" id="UP000001868"/>
    </source>
</evidence>
<dbReference type="Gene3D" id="1.10.260.40">
    <property type="entry name" value="lambda repressor-like DNA-binding domains"/>
    <property type="match status" value="1"/>
</dbReference>
<dbReference type="InterPro" id="IPR050807">
    <property type="entry name" value="TransReg_Diox_bact_type"/>
</dbReference>
<dbReference type="EMBL" id="CP000748">
    <property type="protein sequence ID" value="ACG80174.1"/>
    <property type="molecule type" value="Genomic_DNA"/>
</dbReference>
<evidence type="ECO:0000313" key="3">
    <source>
        <dbReference type="EMBL" id="ACG80174.1"/>
    </source>
</evidence>
<keyword evidence="1" id="KW-0238">DNA-binding</keyword>
<protein>
    <submittedName>
        <fullName evidence="3">Transcriptional regulator, MerR family</fullName>
    </submittedName>
</protein>
<name>B4RIJ9_PHEZH</name>
<dbReference type="HOGENOM" id="CLU_066192_17_6_5"/>
<evidence type="ECO:0000259" key="2">
    <source>
        <dbReference type="PROSITE" id="PS50943"/>
    </source>
</evidence>
<gene>
    <name evidence="3" type="ordered locus">PHZ_p0231</name>
</gene>
<dbReference type="Proteomes" id="UP000001868">
    <property type="component" value="Plasmid pHLK1"/>
</dbReference>
<dbReference type="PANTHER" id="PTHR46797:SF1">
    <property type="entry name" value="METHYLPHOSPHONATE SYNTHASE"/>
    <property type="match status" value="1"/>
</dbReference>
<keyword evidence="3" id="KW-0614">Plasmid</keyword>